<protein>
    <submittedName>
        <fullName evidence="1">Uncharacterized protein</fullName>
    </submittedName>
</protein>
<keyword evidence="2" id="KW-1185">Reference proteome</keyword>
<comment type="caution">
    <text evidence="1">The sequence shown here is derived from an EMBL/GenBank/DDBJ whole genome shotgun (WGS) entry which is preliminary data.</text>
</comment>
<accession>A0A7X9XDB2</accession>
<gene>
    <name evidence="1" type="ORF">HHU12_32230</name>
</gene>
<feature type="non-terminal residue" evidence="1">
    <location>
        <position position="1"/>
    </location>
</feature>
<dbReference type="AlphaFoldDB" id="A0A7X9XDB2"/>
<dbReference type="Proteomes" id="UP000576082">
    <property type="component" value="Unassembled WGS sequence"/>
</dbReference>
<reference evidence="1 2" key="1">
    <citation type="submission" date="2020-04" db="EMBL/GenBank/DDBJ databases">
        <title>Flammeovirga sp. SR4, a novel species isolated from seawater.</title>
        <authorList>
            <person name="Wang X."/>
        </authorList>
    </citation>
    <scope>NUCLEOTIDE SEQUENCE [LARGE SCALE GENOMIC DNA]</scope>
    <source>
        <strain evidence="1 2">ATCC 23126</strain>
    </source>
</reference>
<organism evidence="1 2">
    <name type="scientific">Flammeovirga aprica JL-4</name>
    <dbReference type="NCBI Taxonomy" id="694437"/>
    <lineage>
        <taxon>Bacteria</taxon>
        <taxon>Pseudomonadati</taxon>
        <taxon>Bacteroidota</taxon>
        <taxon>Cytophagia</taxon>
        <taxon>Cytophagales</taxon>
        <taxon>Flammeovirgaceae</taxon>
        <taxon>Flammeovirga</taxon>
    </lineage>
</organism>
<proteinExistence type="predicted"/>
<evidence type="ECO:0000313" key="2">
    <source>
        <dbReference type="Proteomes" id="UP000576082"/>
    </source>
</evidence>
<name>A0A7X9XDB2_9BACT</name>
<evidence type="ECO:0000313" key="1">
    <source>
        <dbReference type="EMBL" id="NME72672.1"/>
    </source>
</evidence>
<dbReference type="EMBL" id="JABANE010000190">
    <property type="protein sequence ID" value="NME72672.1"/>
    <property type="molecule type" value="Genomic_DNA"/>
</dbReference>
<dbReference type="RefSeq" id="WP_169660855.1">
    <property type="nucleotide sequence ID" value="NZ_JABANE010000190.1"/>
</dbReference>
<sequence length="62" mass="7177">LSLLEEIVQNKYNFPCFNHKRNEEEGSLEVVPYKLAVMSDKLVYKVFPPYSLNQASGIPIIY</sequence>